<feature type="compositionally biased region" description="Basic residues" evidence="1">
    <location>
        <begin position="1382"/>
        <end position="1395"/>
    </location>
</feature>
<keyword evidence="3" id="KW-1185">Reference proteome</keyword>
<dbReference type="InterPro" id="IPR016024">
    <property type="entry name" value="ARM-type_fold"/>
</dbReference>
<feature type="compositionally biased region" description="Basic and acidic residues" evidence="1">
    <location>
        <begin position="1175"/>
        <end position="1193"/>
    </location>
</feature>
<dbReference type="EMBL" id="KV722382">
    <property type="protein sequence ID" value="OCH91627.1"/>
    <property type="molecule type" value="Genomic_DNA"/>
</dbReference>
<organism evidence="2 3">
    <name type="scientific">Obba rivulosa</name>
    <dbReference type="NCBI Taxonomy" id="1052685"/>
    <lineage>
        <taxon>Eukaryota</taxon>
        <taxon>Fungi</taxon>
        <taxon>Dikarya</taxon>
        <taxon>Basidiomycota</taxon>
        <taxon>Agaricomycotina</taxon>
        <taxon>Agaricomycetes</taxon>
        <taxon>Polyporales</taxon>
        <taxon>Gelatoporiaceae</taxon>
        <taxon>Obba</taxon>
    </lineage>
</organism>
<evidence type="ECO:0008006" key="4">
    <source>
        <dbReference type="Google" id="ProtNLM"/>
    </source>
</evidence>
<feature type="region of interest" description="Disordered" evidence="1">
    <location>
        <begin position="1492"/>
        <end position="1520"/>
    </location>
</feature>
<feature type="compositionally biased region" description="Basic and acidic residues" evidence="1">
    <location>
        <begin position="1236"/>
        <end position="1248"/>
    </location>
</feature>
<accession>A0A8E2B3K6</accession>
<name>A0A8E2B3K6_9APHY</name>
<feature type="region of interest" description="Disordered" evidence="1">
    <location>
        <begin position="1"/>
        <end position="20"/>
    </location>
</feature>
<proteinExistence type="predicted"/>
<feature type="region of interest" description="Disordered" evidence="1">
    <location>
        <begin position="386"/>
        <end position="411"/>
    </location>
</feature>
<evidence type="ECO:0000313" key="2">
    <source>
        <dbReference type="EMBL" id="OCH91627.1"/>
    </source>
</evidence>
<protein>
    <recommendedName>
        <fullName evidence="4">Telomere-associated protein Rif1 N-terminal domain-containing protein</fullName>
    </recommendedName>
</protein>
<gene>
    <name evidence="2" type="ORF">OBBRIDRAFT_752889</name>
</gene>
<feature type="compositionally biased region" description="Basic and acidic residues" evidence="1">
    <location>
        <begin position="1405"/>
        <end position="1425"/>
    </location>
</feature>
<feature type="region of interest" description="Disordered" evidence="1">
    <location>
        <begin position="1105"/>
        <end position="1124"/>
    </location>
</feature>
<sequence>MSLPTPPGTTHKHTGKENRTRRLSVVWSEEHQYHTITSSPSPISRFNIEASASKAVPAKSILKRTSYESLPLLDATLKETTPEPANPQVDLNYLQGPVCTIINADPSLRDLIEAYSILGARLRSAVVGSAGAGADASWPLFQPLRVHREAFVDAIVRDLGWALVDPETTGPDALAAKVRDAAAFTLPSPRGSPKKRKGVSGEQVKYARDLCTTCHAVIKLLYTIFGLPAVYQIFTDEQLRFMLTQVLAIPLANELPTPNARKTCALAIWLIQSLRLPSEVLEPAADRIAYALQRAIEGELGKEGKKGSASDGLKAIHDLATTYPAVFVPAFGPLLESILSNLLAPTLALRSQACHALGGLALGLSTLSSPSAVHLQYSETIAMQLQSSGGKSTDASPSKRSPGSPQSNSPLYRTLRTTLQATEPKHAAQGPVWAWCVLASFTVMLGTSLFVEEKVTRAMIALLKVGMRHKRSSVRALGSVVWRSIAWAYFQPSPYDYVEDPEESDREMREWYDGQMRRSWTLVPSVVDMGAGMATIATLLAGEQTDDESLKRALSVLRMMSHKGGQSCKDALDIACQLVSLGSTNEWNQQKLLPPGLFDANPGLLTVDYKNLPGVVRQIIEQCPQLDDVRSLTIDEMSTDWVFETMLEVWKEGLSNLRLAWNCEIPSEIIDIWYGLLRANVAVLHDASDEDGTIQFAHQAVDILIDLVSDFTLDISMVRGNRDEGTSASPIRRASKITNKPESSRCNLGLKLVLMRDLWAVMTTTFSREALESAGRKLLTFLVEHDRELVGDVHNADEVRRQWACFCAEVAFRHEGEQLQAFWGGRDGPHVPLEPRAWSGAVRCSVWRTFVDQWSLCAGSWESAVVILGAPFINANSWEMSSDDLEVWDAFLRSTMDRALDFGVDSVTVIDQVAAVLSSNHSPTASTTTRVADLLLSHLDINDAREIPSDVLEFVNDTLVATYPPEPRNIVTSTWLMRSLTRVIDACPVELALSMFELVQEGLSLWVSDHYKVFVEEEYSMDILPVYQTVLLGISSLGRSTSILETLSPIIESGFSGRSDKPTAVADAFRDFWQENYADIEAPLDGWPAQIVHCLRAIDSGQGAITATEPSPRDMEISSDVSDCDSNDATVVGIEVVDEAVEDEEEEVCKALFSSTESPLLESAFTFSVPTSLARHPEDSEIVRPRTPERRSISEPQRPRKSCVAPFLIPSSPASPPSSPFRLPCTPQRTPRRHEHSSARRRSLDNKENQSLLPAIASVTERIAAATPVGLAAMSPVLGKRSLGEREQEEHIAKKHKPNALPASNRFVLSEILAASPGRSGEPSVPFGDASKLSESASISAVSTAKPEKRKSSFVEAVEVPTLREILRLEREESKSAPPSVHLKRSRKSLRRTRSSTKLLGEPTPDDRLETPVKRRRSNPAEEKAAELPAAYFGVPSEESSPLRALREHPGINSDDSVMLVSLREEIFQDLPPSDDDPQYGQVTPHRIVSPAMRKVQNDDFDAAGSDDSNVPSSPLRDHVARRFTRQPRLSRITPMTLV</sequence>
<evidence type="ECO:0000256" key="1">
    <source>
        <dbReference type="SAM" id="MobiDB-lite"/>
    </source>
</evidence>
<feature type="region of interest" description="Disordered" evidence="1">
    <location>
        <begin position="1371"/>
        <end position="1425"/>
    </location>
</feature>
<dbReference type="SUPFAM" id="SSF48371">
    <property type="entry name" value="ARM repeat"/>
    <property type="match status" value="1"/>
</dbReference>
<evidence type="ECO:0000313" key="3">
    <source>
        <dbReference type="Proteomes" id="UP000250043"/>
    </source>
</evidence>
<feature type="region of interest" description="Disordered" evidence="1">
    <location>
        <begin position="1172"/>
        <end position="1249"/>
    </location>
</feature>
<dbReference type="OrthoDB" id="2591260at2759"/>
<dbReference type="Proteomes" id="UP000250043">
    <property type="component" value="Unassembled WGS sequence"/>
</dbReference>
<reference evidence="2 3" key="1">
    <citation type="submission" date="2016-07" db="EMBL/GenBank/DDBJ databases">
        <title>Draft genome of the white-rot fungus Obba rivulosa 3A-2.</title>
        <authorList>
            <consortium name="DOE Joint Genome Institute"/>
            <person name="Miettinen O."/>
            <person name="Riley R."/>
            <person name="Acob R."/>
            <person name="Barry K."/>
            <person name="Cullen D."/>
            <person name="De Vries R."/>
            <person name="Hainaut M."/>
            <person name="Hatakka A."/>
            <person name="Henrissat B."/>
            <person name="Hilden K."/>
            <person name="Kuo R."/>
            <person name="Labutti K."/>
            <person name="Lipzen A."/>
            <person name="Makela M.R."/>
            <person name="Sandor L."/>
            <person name="Spatafora J.W."/>
            <person name="Grigoriev I.V."/>
            <person name="Hibbett D.S."/>
        </authorList>
    </citation>
    <scope>NUCLEOTIDE SEQUENCE [LARGE SCALE GENOMIC DNA]</scope>
    <source>
        <strain evidence="2 3">3A-2</strain>
    </source>
</reference>